<proteinExistence type="predicted"/>
<accession>A0A835AU02</accession>
<dbReference type="EMBL" id="JACEFO010002177">
    <property type="protein sequence ID" value="KAF8675724.1"/>
    <property type="molecule type" value="Genomic_DNA"/>
</dbReference>
<evidence type="ECO:0008006" key="3">
    <source>
        <dbReference type="Google" id="ProtNLM"/>
    </source>
</evidence>
<reference evidence="1" key="1">
    <citation type="submission" date="2020-07" db="EMBL/GenBank/DDBJ databases">
        <title>Genome sequence and genetic diversity analysis of an under-domesticated orphan crop, white fonio (Digitaria exilis).</title>
        <authorList>
            <person name="Bennetzen J.L."/>
            <person name="Chen S."/>
            <person name="Ma X."/>
            <person name="Wang X."/>
            <person name="Yssel A.E.J."/>
            <person name="Chaluvadi S.R."/>
            <person name="Johnson M."/>
            <person name="Gangashetty P."/>
            <person name="Hamidou F."/>
            <person name="Sanogo M.D."/>
            <person name="Zwaenepoel A."/>
            <person name="Wallace J."/>
            <person name="Van De Peer Y."/>
            <person name="Van Deynze A."/>
        </authorList>
    </citation>
    <scope>NUCLEOTIDE SEQUENCE</scope>
    <source>
        <tissue evidence="1">Leaves</tissue>
    </source>
</reference>
<evidence type="ECO:0000313" key="2">
    <source>
        <dbReference type="Proteomes" id="UP000636709"/>
    </source>
</evidence>
<dbReference type="PANTHER" id="PTHR34591">
    <property type="entry name" value="OS03G0653100 PROTEIN-RELATED"/>
    <property type="match status" value="1"/>
</dbReference>
<comment type="caution">
    <text evidence="1">The sequence shown here is derived from an EMBL/GenBank/DDBJ whole genome shotgun (WGS) entry which is preliminary data.</text>
</comment>
<dbReference type="OrthoDB" id="639965at2759"/>
<dbReference type="AlphaFoldDB" id="A0A835AU02"/>
<name>A0A835AU02_9POAL</name>
<dbReference type="Proteomes" id="UP000636709">
    <property type="component" value="Unassembled WGS sequence"/>
</dbReference>
<keyword evidence="2" id="KW-1185">Reference proteome</keyword>
<organism evidence="1 2">
    <name type="scientific">Digitaria exilis</name>
    <dbReference type="NCBI Taxonomy" id="1010633"/>
    <lineage>
        <taxon>Eukaryota</taxon>
        <taxon>Viridiplantae</taxon>
        <taxon>Streptophyta</taxon>
        <taxon>Embryophyta</taxon>
        <taxon>Tracheophyta</taxon>
        <taxon>Spermatophyta</taxon>
        <taxon>Magnoliopsida</taxon>
        <taxon>Liliopsida</taxon>
        <taxon>Poales</taxon>
        <taxon>Poaceae</taxon>
        <taxon>PACMAD clade</taxon>
        <taxon>Panicoideae</taxon>
        <taxon>Panicodae</taxon>
        <taxon>Paniceae</taxon>
        <taxon>Anthephorinae</taxon>
        <taxon>Digitaria</taxon>
    </lineage>
</organism>
<gene>
    <name evidence="1" type="ORF">HU200_047207</name>
</gene>
<evidence type="ECO:0000313" key="1">
    <source>
        <dbReference type="EMBL" id="KAF8675724.1"/>
    </source>
</evidence>
<protein>
    <recommendedName>
        <fullName evidence="3">F-box domain-containing protein</fullName>
    </recommendedName>
</protein>
<sequence length="174" mass="19985">MALCVCTAWRAVIDGRRLLRTDLLPRSLGGIFIHFNSHSFSEYFFQTSSTTPAIPSIMDYVPYSKRDHWRYVKGHCNGLLYLYGDYVVNPATQWWVHIPPSSHPSSPRTFRYHNYLVFDPTLSSHLRGVLRPAVLPRRARWTNGGFGMATIVMHPTRLLVKDTCVGREVMTKMA</sequence>